<dbReference type="OrthoDB" id="9801077at2"/>
<dbReference type="InterPro" id="IPR008979">
    <property type="entry name" value="Galactose-bd-like_sf"/>
</dbReference>
<dbReference type="PROSITE" id="PS51820">
    <property type="entry name" value="PA14"/>
    <property type="match status" value="1"/>
</dbReference>
<dbReference type="AlphaFoldDB" id="A0A1M5AR07"/>
<dbReference type="InterPro" id="IPR017853">
    <property type="entry name" value="GH"/>
</dbReference>
<keyword evidence="2 5" id="KW-0378">Hydrolase</keyword>
<dbReference type="SUPFAM" id="SSF49303">
    <property type="entry name" value="beta-Galactosidase/glucuronidase domain"/>
    <property type="match status" value="1"/>
</dbReference>
<dbReference type="SUPFAM" id="SSF56988">
    <property type="entry name" value="Anthrax protective antigen"/>
    <property type="match status" value="1"/>
</dbReference>
<dbReference type="InterPro" id="IPR013783">
    <property type="entry name" value="Ig-like_fold"/>
</dbReference>
<accession>A0A1M5AR07</accession>
<dbReference type="Gene3D" id="3.20.20.80">
    <property type="entry name" value="Glycosidases"/>
    <property type="match status" value="1"/>
</dbReference>
<dbReference type="Pfam" id="PF07691">
    <property type="entry name" value="PA14"/>
    <property type="match status" value="1"/>
</dbReference>
<sequence>MQKSLKLLFLLCCAPLFVVHSQNRIETDLSGKGWKLWYDKDASWKNDQLFLPSTDIKSMPAALPTGGWNSLLGAKDVSVPGTVEEYLQVKPGPEGDIQGVSWWFRSVSIPATAKGGKLLLRFEAARYRSEVYINQQLAGYDLTGNTPFEVDITNFAKPGETVQLALRVTDPGGNYDWRDGDVVNWGKYKIPGSHAFGGITGRVKLVSCAPVYVDDIYVQNTPAITEVNPQISVVNSTAKEIVRNIVVRVVDKKNPDTEIARQELKKVKLKPGENLVSAKIFAPDAKLWDTENPNLYVCKVSIIDGKKSIDEDSRVFGFRWFEPMGQGSDAMFRLNGKRIVLRTAISWGFWPINGIYPTEELAEKQIRIAKAMGLNMLNFHRCIGAPVVLEKADELGLLYYEEPGNYRSGQSPDNPFGHTLMHEKVMRMVKRDRSHPSLVMFNMINEAGPVSEDILKLNISDIQEAHKLDPTRTITRTSAWCRAEENEQARIHLRPNDSTVYWKGWYDFHHAGGPHVWNQSLYKSPTDYYNYTANKKDIVFWGEEGAISTPPRLEKIKSELEASPNLGWDGAMYLDWYKTFDNFLTRKSLRSAFPTIDAFTVSMGNISIEHQGRKIETIRLDNYTDGYAINGWEAQIIENHSGVVDCFRNLKGDTALIARYNQPLYVAVKVRKQIVEMNDKVVTDFYIINEKNLQGPHKLSISVKDPEGKVVFSKDVETAISGGDVYGQLIAEGIEIPTSTLAGMHRIDVILSDNAGNNKASGSDQFLAVDWRSAKLACNGAVWEHNNSLKNFLNNDKKLSVTDYSDNAKRLDWVVVSRPPMGGNLRVVPTDQLLTSDGKQGVTVSFYRDNKFQDKISERTDRDINFNVAMGATPDPTVTSTERYNARWETQITPTLSGAYFLELQTSGASQLSIDGATIIDITKNSGGRDKVLVNFTKGKPHKLSLNLVQVKNIAGLCRLQWSAPETNAADPQKLIDRVAKDGTTLILVDNADTWMDLITKNTQVTYSGKFQVGTAWLGGVHFVKQHPLFNGLPTNDSMNWPYQAVVKDGAERYGLEIEGEELVAGAYHCYPLKLGTAVGVIPCGKGKIIFSTLDICGNLTSDDSSANVARKLLCNFIEYSGK</sequence>
<comment type="similarity">
    <text evidence="1">Belongs to the glycosyl hydrolase 2 family.</text>
</comment>
<dbReference type="SUPFAM" id="SSF51445">
    <property type="entry name" value="(Trans)glycosidases"/>
    <property type="match status" value="1"/>
</dbReference>
<dbReference type="InterPro" id="IPR037524">
    <property type="entry name" value="PA14/GLEYA"/>
</dbReference>
<dbReference type="EMBL" id="FQTV01000007">
    <property type="protein sequence ID" value="SHF32604.1"/>
    <property type="molecule type" value="Genomic_DNA"/>
</dbReference>
<dbReference type="Pfam" id="PF02836">
    <property type="entry name" value="Glyco_hydro_2_C"/>
    <property type="match status" value="1"/>
</dbReference>
<dbReference type="Gene3D" id="2.60.120.260">
    <property type="entry name" value="Galactose-binding domain-like"/>
    <property type="match status" value="1"/>
</dbReference>
<gene>
    <name evidence="5" type="ORF">SAMN05444405_10768</name>
</gene>
<dbReference type="InterPro" id="IPR006103">
    <property type="entry name" value="Glyco_hydro_2_cat"/>
</dbReference>
<reference evidence="5 6" key="1">
    <citation type="submission" date="2016-11" db="EMBL/GenBank/DDBJ databases">
        <authorList>
            <person name="Jaros S."/>
            <person name="Januszkiewicz K."/>
            <person name="Wedrychowicz H."/>
        </authorList>
    </citation>
    <scope>NUCLEOTIDE SEQUENCE [LARGE SCALE GENOMIC DNA]</scope>
    <source>
        <strain evidence="5 6">DSM 26991</strain>
    </source>
</reference>
<dbReference type="SMART" id="SM00758">
    <property type="entry name" value="PA14"/>
    <property type="match status" value="1"/>
</dbReference>
<protein>
    <submittedName>
        <fullName evidence="5">Glycosyl hydrolases family 2, TIM barrel domain</fullName>
    </submittedName>
</protein>
<dbReference type="RefSeq" id="WP_073401064.1">
    <property type="nucleotide sequence ID" value="NZ_FQTV01000007.1"/>
</dbReference>
<proteinExistence type="inferred from homology"/>
<keyword evidence="6" id="KW-1185">Reference proteome</keyword>
<dbReference type="GO" id="GO:0005975">
    <property type="term" value="P:carbohydrate metabolic process"/>
    <property type="evidence" value="ECO:0007669"/>
    <property type="project" value="InterPro"/>
</dbReference>
<dbReference type="PANTHER" id="PTHR42732:SF2">
    <property type="entry name" value="BETA-MANNOSIDASE"/>
    <property type="match status" value="1"/>
</dbReference>
<dbReference type="InterPro" id="IPR006104">
    <property type="entry name" value="Glyco_hydro_2_N"/>
</dbReference>
<evidence type="ECO:0000256" key="2">
    <source>
        <dbReference type="ARBA" id="ARBA00022801"/>
    </source>
</evidence>
<keyword evidence="3" id="KW-0326">Glycosidase</keyword>
<dbReference type="Pfam" id="PF02837">
    <property type="entry name" value="Glyco_hydro_2_N"/>
    <property type="match status" value="1"/>
</dbReference>
<dbReference type="PANTHER" id="PTHR42732">
    <property type="entry name" value="BETA-GALACTOSIDASE"/>
    <property type="match status" value="1"/>
</dbReference>
<evidence type="ECO:0000256" key="3">
    <source>
        <dbReference type="ARBA" id="ARBA00023295"/>
    </source>
</evidence>
<dbReference type="Gene3D" id="2.60.40.10">
    <property type="entry name" value="Immunoglobulins"/>
    <property type="match status" value="1"/>
</dbReference>
<evidence type="ECO:0000313" key="5">
    <source>
        <dbReference type="EMBL" id="SHF32604.1"/>
    </source>
</evidence>
<evidence type="ECO:0000256" key="1">
    <source>
        <dbReference type="ARBA" id="ARBA00007401"/>
    </source>
</evidence>
<organism evidence="5 6">
    <name type="scientific">Bacteroides luti</name>
    <dbReference type="NCBI Taxonomy" id="1297750"/>
    <lineage>
        <taxon>Bacteria</taxon>
        <taxon>Pseudomonadati</taxon>
        <taxon>Bacteroidota</taxon>
        <taxon>Bacteroidia</taxon>
        <taxon>Bacteroidales</taxon>
        <taxon>Bacteroidaceae</taxon>
        <taxon>Bacteroides</taxon>
    </lineage>
</organism>
<dbReference type="GO" id="GO:0004553">
    <property type="term" value="F:hydrolase activity, hydrolyzing O-glycosyl compounds"/>
    <property type="evidence" value="ECO:0007669"/>
    <property type="project" value="InterPro"/>
</dbReference>
<dbReference type="InterPro" id="IPR006102">
    <property type="entry name" value="Ig-like_GH2"/>
</dbReference>
<dbReference type="InterPro" id="IPR011658">
    <property type="entry name" value="PA14_dom"/>
</dbReference>
<feature type="domain" description="PA14" evidence="4">
    <location>
        <begin position="837"/>
        <end position="980"/>
    </location>
</feature>
<dbReference type="InterPro" id="IPR051913">
    <property type="entry name" value="GH2_Domain-Containing"/>
</dbReference>
<dbReference type="Pfam" id="PF00703">
    <property type="entry name" value="Glyco_hydro_2"/>
    <property type="match status" value="1"/>
</dbReference>
<dbReference type="SUPFAM" id="SSF49785">
    <property type="entry name" value="Galactose-binding domain-like"/>
    <property type="match status" value="1"/>
</dbReference>
<dbReference type="InterPro" id="IPR036156">
    <property type="entry name" value="Beta-gal/glucu_dom_sf"/>
</dbReference>
<dbReference type="Gene3D" id="3.90.182.10">
    <property type="entry name" value="Toxin - Anthrax Protective Antigen,domain 1"/>
    <property type="match status" value="1"/>
</dbReference>
<name>A0A1M5AR07_9BACE</name>
<dbReference type="Proteomes" id="UP000184509">
    <property type="component" value="Unassembled WGS sequence"/>
</dbReference>
<dbReference type="STRING" id="1297750.SAMN05444405_10768"/>
<evidence type="ECO:0000259" key="4">
    <source>
        <dbReference type="PROSITE" id="PS51820"/>
    </source>
</evidence>
<evidence type="ECO:0000313" key="6">
    <source>
        <dbReference type="Proteomes" id="UP000184509"/>
    </source>
</evidence>